<dbReference type="InterPro" id="IPR016181">
    <property type="entry name" value="Acyl_CoA_acyltransferase"/>
</dbReference>
<organism evidence="2 3">
    <name type="scientific">Lacihabitans soyangensis</name>
    <dbReference type="NCBI Taxonomy" id="869394"/>
    <lineage>
        <taxon>Bacteria</taxon>
        <taxon>Pseudomonadati</taxon>
        <taxon>Bacteroidota</taxon>
        <taxon>Cytophagia</taxon>
        <taxon>Cytophagales</taxon>
        <taxon>Leadbetterellaceae</taxon>
        <taxon>Lacihabitans</taxon>
    </lineage>
</organism>
<dbReference type="PANTHER" id="PTHR43792:SF1">
    <property type="entry name" value="N-ACETYLTRANSFERASE DOMAIN-CONTAINING PROTEIN"/>
    <property type="match status" value="1"/>
</dbReference>
<evidence type="ECO:0000313" key="3">
    <source>
        <dbReference type="Proteomes" id="UP001204144"/>
    </source>
</evidence>
<proteinExistence type="predicted"/>
<keyword evidence="3" id="KW-1185">Reference proteome</keyword>
<protein>
    <submittedName>
        <fullName evidence="2">N-acetyltransferase</fullName>
    </submittedName>
</protein>
<dbReference type="RefSeq" id="WP_255037091.1">
    <property type="nucleotide sequence ID" value="NZ_RJUF01000024.1"/>
</dbReference>
<dbReference type="GO" id="GO:0016747">
    <property type="term" value="F:acyltransferase activity, transferring groups other than amino-acyl groups"/>
    <property type="evidence" value="ECO:0007669"/>
    <property type="project" value="InterPro"/>
</dbReference>
<dbReference type="InterPro" id="IPR000182">
    <property type="entry name" value="GNAT_dom"/>
</dbReference>
<dbReference type="PANTHER" id="PTHR43792">
    <property type="entry name" value="GNAT FAMILY, PUTATIVE (AFU_ORTHOLOGUE AFUA_3G00765)-RELATED-RELATED"/>
    <property type="match status" value="1"/>
</dbReference>
<dbReference type="Gene3D" id="3.40.630.30">
    <property type="match status" value="1"/>
</dbReference>
<evidence type="ECO:0000313" key="2">
    <source>
        <dbReference type="EMBL" id="MCP9763308.1"/>
    </source>
</evidence>
<dbReference type="PROSITE" id="PS51186">
    <property type="entry name" value="GNAT"/>
    <property type="match status" value="1"/>
</dbReference>
<feature type="domain" description="N-acetyltransferase" evidence="1">
    <location>
        <begin position="9"/>
        <end position="165"/>
    </location>
</feature>
<dbReference type="InterPro" id="IPR051531">
    <property type="entry name" value="N-acetyltransferase"/>
</dbReference>
<dbReference type="Proteomes" id="UP001204144">
    <property type="component" value="Unassembled WGS sequence"/>
</dbReference>
<dbReference type="AlphaFoldDB" id="A0AAE3H1Y7"/>
<dbReference type="SUPFAM" id="SSF55729">
    <property type="entry name" value="Acyl-CoA N-acyltransferases (Nat)"/>
    <property type="match status" value="1"/>
</dbReference>
<evidence type="ECO:0000259" key="1">
    <source>
        <dbReference type="PROSITE" id="PS51186"/>
    </source>
</evidence>
<dbReference type="Pfam" id="PF13302">
    <property type="entry name" value="Acetyltransf_3"/>
    <property type="match status" value="1"/>
</dbReference>
<comment type="caution">
    <text evidence="2">The sequence shown here is derived from an EMBL/GenBank/DDBJ whole genome shotgun (WGS) entry which is preliminary data.</text>
</comment>
<dbReference type="EMBL" id="RJUF01000024">
    <property type="protein sequence ID" value="MCP9763308.1"/>
    <property type="molecule type" value="Genomic_DNA"/>
</dbReference>
<gene>
    <name evidence="2" type="ORF">EGI31_10090</name>
</gene>
<accession>A0AAE3H1Y7</accession>
<sequence length="167" mass="18870">MFIHETERFILRKFVLADAPFILELLNTPTWLQFIGDKGVKSLEDAENYLKNGSLKSYEEHGFGFYLVAEKLTQRPIGMCGFIKRQELENVDLGFAFLPEFIGKGFGFEIAQATLNFGKGVLKLGRIIAIVDPLNTASNSLLQKLGFVFEKTIHFGEKRTSLNLYGI</sequence>
<reference evidence="2 3" key="1">
    <citation type="submission" date="2018-11" db="EMBL/GenBank/DDBJ databases">
        <title>Novel bacteria species description.</title>
        <authorList>
            <person name="Han J.-H."/>
        </authorList>
    </citation>
    <scope>NUCLEOTIDE SEQUENCE [LARGE SCALE GENOMIC DNA]</scope>
    <source>
        <strain evidence="2 3">KCTC23259</strain>
    </source>
</reference>
<name>A0AAE3H1Y7_9BACT</name>